<dbReference type="InterPro" id="IPR036291">
    <property type="entry name" value="NAD(P)-bd_dom_sf"/>
</dbReference>
<dbReference type="GO" id="GO:0016020">
    <property type="term" value="C:membrane"/>
    <property type="evidence" value="ECO:0007669"/>
    <property type="project" value="TreeGrafter"/>
</dbReference>
<dbReference type="PANTHER" id="PTHR44196">
    <property type="entry name" value="DEHYDROGENASE/REDUCTASE SDR FAMILY MEMBER 7B"/>
    <property type="match status" value="1"/>
</dbReference>
<evidence type="ECO:0008006" key="4">
    <source>
        <dbReference type="Google" id="ProtNLM"/>
    </source>
</evidence>
<gene>
    <name evidence="3" type="ORF">KBTEX_04406</name>
</gene>
<dbReference type="InterPro" id="IPR002347">
    <property type="entry name" value="SDR_fam"/>
</dbReference>
<reference evidence="3" key="1">
    <citation type="submission" date="2019-06" db="EMBL/GenBank/DDBJ databases">
        <authorList>
            <person name="Murdoch R.W."/>
            <person name="Fathepure B."/>
        </authorList>
    </citation>
    <scope>NUCLEOTIDE SEQUENCE</scope>
</reference>
<name>A0A5B8RJ42_9ZZZZ</name>
<accession>A0A5B8RJ42</accession>
<dbReference type="PRINTS" id="PR00081">
    <property type="entry name" value="GDHRDH"/>
</dbReference>
<keyword evidence="2" id="KW-0560">Oxidoreductase</keyword>
<evidence type="ECO:0000313" key="3">
    <source>
        <dbReference type="EMBL" id="QEA08038.1"/>
    </source>
</evidence>
<evidence type="ECO:0000256" key="1">
    <source>
        <dbReference type="ARBA" id="ARBA00006484"/>
    </source>
</evidence>
<dbReference type="Pfam" id="PF00106">
    <property type="entry name" value="adh_short"/>
    <property type="match status" value="1"/>
</dbReference>
<dbReference type="PANTHER" id="PTHR44196:SF1">
    <property type="entry name" value="DEHYDROGENASE_REDUCTASE SDR FAMILY MEMBER 7B"/>
    <property type="match status" value="1"/>
</dbReference>
<sequence length="231" mass="25843">MLLARSMDKLEEVRDEIQNETGIHPLIYQLDVSDPDAIKTVFDAIFDEVKEIDILVNNAGFAIFDYFREADINDFKNMLDVNVFGLMACTRIVLPKMLQRRAQGQIINIASLAGKVPTPKSTVYAATKHAVLGFTNGLRMELAGTNVRVTAVNPGPINTNFFTLADPSGDYVKNVRAFILKPDVVAKKVVRSMEKPRREVNMPFAMSAGSRMYQAVPELFEKVVGKIFDRK</sequence>
<dbReference type="SUPFAM" id="SSF51735">
    <property type="entry name" value="NAD(P)-binding Rossmann-fold domains"/>
    <property type="match status" value="1"/>
</dbReference>
<organism evidence="3">
    <name type="scientific">uncultured organism</name>
    <dbReference type="NCBI Taxonomy" id="155900"/>
    <lineage>
        <taxon>unclassified sequences</taxon>
        <taxon>environmental samples</taxon>
    </lineage>
</organism>
<dbReference type="PROSITE" id="PS00061">
    <property type="entry name" value="ADH_SHORT"/>
    <property type="match status" value="1"/>
</dbReference>
<dbReference type="GO" id="GO:0016491">
    <property type="term" value="F:oxidoreductase activity"/>
    <property type="evidence" value="ECO:0007669"/>
    <property type="project" value="UniProtKB-KW"/>
</dbReference>
<dbReference type="InterPro" id="IPR020904">
    <property type="entry name" value="Sc_DH/Rdtase_CS"/>
</dbReference>
<protein>
    <recommendedName>
        <fullName evidence="4">Short chain dehydrogenase</fullName>
    </recommendedName>
</protein>
<comment type="similarity">
    <text evidence="1">Belongs to the short-chain dehydrogenases/reductases (SDR) family.</text>
</comment>
<dbReference type="Gene3D" id="3.40.50.720">
    <property type="entry name" value="NAD(P)-binding Rossmann-like Domain"/>
    <property type="match status" value="1"/>
</dbReference>
<evidence type="ECO:0000256" key="2">
    <source>
        <dbReference type="ARBA" id="ARBA00023002"/>
    </source>
</evidence>
<dbReference type="EMBL" id="MN079656">
    <property type="protein sequence ID" value="QEA08038.1"/>
    <property type="molecule type" value="Genomic_DNA"/>
</dbReference>
<dbReference type="AlphaFoldDB" id="A0A5B8RJ42"/>
<dbReference type="PRINTS" id="PR00080">
    <property type="entry name" value="SDRFAMILY"/>
</dbReference>
<proteinExistence type="inferred from homology"/>